<feature type="compositionally biased region" description="Basic and acidic residues" evidence="1">
    <location>
        <begin position="554"/>
        <end position="564"/>
    </location>
</feature>
<feature type="region of interest" description="Disordered" evidence="1">
    <location>
        <begin position="495"/>
        <end position="514"/>
    </location>
</feature>
<proteinExistence type="predicted"/>
<accession>B4G8I6</accession>
<organism evidence="3">
    <name type="scientific">Drosophila persimilis</name>
    <name type="common">Fruit fly</name>
    <dbReference type="NCBI Taxonomy" id="7234"/>
    <lineage>
        <taxon>Eukaryota</taxon>
        <taxon>Metazoa</taxon>
        <taxon>Ecdysozoa</taxon>
        <taxon>Arthropoda</taxon>
        <taxon>Hexapoda</taxon>
        <taxon>Insecta</taxon>
        <taxon>Pterygota</taxon>
        <taxon>Neoptera</taxon>
        <taxon>Endopterygota</taxon>
        <taxon>Diptera</taxon>
        <taxon>Brachycera</taxon>
        <taxon>Muscomorpha</taxon>
        <taxon>Ephydroidea</taxon>
        <taxon>Drosophilidae</taxon>
        <taxon>Drosophila</taxon>
        <taxon>Sophophora</taxon>
    </lineage>
</organism>
<feature type="compositionally biased region" description="Low complexity" evidence="1">
    <location>
        <begin position="443"/>
        <end position="454"/>
    </location>
</feature>
<evidence type="ECO:0000256" key="1">
    <source>
        <dbReference type="SAM" id="MobiDB-lite"/>
    </source>
</evidence>
<protein>
    <submittedName>
        <fullName evidence="2">GL18829</fullName>
    </submittedName>
</protein>
<dbReference type="STRING" id="7234.B4G8I6"/>
<feature type="compositionally biased region" description="Polar residues" evidence="1">
    <location>
        <begin position="138"/>
        <end position="154"/>
    </location>
</feature>
<evidence type="ECO:0000313" key="2">
    <source>
        <dbReference type="EMBL" id="EDW28666.1"/>
    </source>
</evidence>
<feature type="compositionally biased region" description="Polar residues" evidence="1">
    <location>
        <begin position="406"/>
        <end position="417"/>
    </location>
</feature>
<feature type="compositionally biased region" description="Low complexity" evidence="1">
    <location>
        <begin position="109"/>
        <end position="128"/>
    </location>
</feature>
<feature type="compositionally biased region" description="Basic residues" evidence="1">
    <location>
        <begin position="495"/>
        <end position="504"/>
    </location>
</feature>
<dbReference type="PhylomeDB" id="B4G8I6"/>
<feature type="compositionally biased region" description="Polar residues" evidence="1">
    <location>
        <begin position="184"/>
        <end position="199"/>
    </location>
</feature>
<feature type="compositionally biased region" description="Polar residues" evidence="1">
    <location>
        <begin position="339"/>
        <end position="350"/>
    </location>
</feature>
<feature type="region of interest" description="Disordered" evidence="1">
    <location>
        <begin position="405"/>
        <end position="478"/>
    </location>
</feature>
<dbReference type="EMBL" id="CH479180">
    <property type="protein sequence ID" value="EDW28666.1"/>
    <property type="molecule type" value="Genomic_DNA"/>
</dbReference>
<feature type="compositionally biased region" description="Basic and acidic residues" evidence="1">
    <location>
        <begin position="18"/>
        <end position="30"/>
    </location>
</feature>
<feature type="compositionally biased region" description="Polar residues" evidence="1">
    <location>
        <begin position="47"/>
        <end position="66"/>
    </location>
</feature>
<name>B4G8I6_DROPE</name>
<dbReference type="OMA" id="PCENTCE"/>
<dbReference type="HOGENOM" id="CLU_336255_0_0_1"/>
<feature type="compositionally biased region" description="Basic and acidic residues" evidence="1">
    <location>
        <begin position="418"/>
        <end position="430"/>
    </location>
</feature>
<feature type="compositionally biased region" description="Basic and acidic residues" evidence="1">
    <location>
        <begin position="205"/>
        <end position="215"/>
    </location>
</feature>
<keyword evidence="3" id="KW-1185">Reference proteome</keyword>
<feature type="compositionally biased region" description="Polar residues" evidence="1">
    <location>
        <begin position="91"/>
        <end position="108"/>
    </location>
</feature>
<dbReference type="Proteomes" id="UP000008744">
    <property type="component" value="Unassembled WGS sequence"/>
</dbReference>
<feature type="compositionally biased region" description="Basic residues" evidence="1">
    <location>
        <begin position="433"/>
        <end position="442"/>
    </location>
</feature>
<feature type="region of interest" description="Disordered" evidence="1">
    <location>
        <begin position="309"/>
        <end position="365"/>
    </location>
</feature>
<feature type="compositionally biased region" description="Basic residues" evidence="1">
    <location>
        <begin position="171"/>
        <end position="180"/>
    </location>
</feature>
<feature type="region of interest" description="Disordered" evidence="1">
    <location>
        <begin position="546"/>
        <end position="577"/>
    </location>
</feature>
<dbReference type="OrthoDB" id="7989813at2759"/>
<reference evidence="2 3" key="1">
    <citation type="journal article" date="2007" name="Nature">
        <title>Evolution of genes and genomes on the Drosophila phylogeny.</title>
        <authorList>
            <consortium name="Drosophila 12 Genomes Consortium"/>
            <person name="Clark A.G."/>
            <person name="Eisen M.B."/>
            <person name="Smith D.R."/>
            <person name="Bergman C.M."/>
            <person name="Oliver B."/>
            <person name="Markow T.A."/>
            <person name="Kaufman T.C."/>
            <person name="Kellis M."/>
            <person name="Gelbart W."/>
            <person name="Iyer V.N."/>
            <person name="Pollard D.A."/>
            <person name="Sackton T.B."/>
            <person name="Larracuente A.M."/>
            <person name="Singh N.D."/>
            <person name="Abad J.P."/>
            <person name="Abt D.N."/>
            <person name="Adryan B."/>
            <person name="Aguade M."/>
            <person name="Akashi H."/>
            <person name="Anderson W.W."/>
            <person name="Aquadro C.F."/>
            <person name="Ardell D.H."/>
            <person name="Arguello R."/>
            <person name="Artieri C.G."/>
            <person name="Barbash D.A."/>
            <person name="Barker D."/>
            <person name="Barsanti P."/>
            <person name="Batterham P."/>
            <person name="Batzoglou S."/>
            <person name="Begun D."/>
            <person name="Bhutkar A."/>
            <person name="Blanco E."/>
            <person name="Bosak S.A."/>
            <person name="Bradley R.K."/>
            <person name="Brand A.D."/>
            <person name="Brent M.R."/>
            <person name="Brooks A.N."/>
            <person name="Brown R.H."/>
            <person name="Butlin R.K."/>
            <person name="Caggese C."/>
            <person name="Calvi B.R."/>
            <person name="Bernardo de Carvalho A."/>
            <person name="Caspi A."/>
            <person name="Castrezana S."/>
            <person name="Celniker S.E."/>
            <person name="Chang J.L."/>
            <person name="Chapple C."/>
            <person name="Chatterji S."/>
            <person name="Chinwalla A."/>
            <person name="Civetta A."/>
            <person name="Clifton S.W."/>
            <person name="Comeron J.M."/>
            <person name="Costello J.C."/>
            <person name="Coyne J.A."/>
            <person name="Daub J."/>
            <person name="David R.G."/>
            <person name="Delcher A.L."/>
            <person name="Delehaunty K."/>
            <person name="Do C.B."/>
            <person name="Ebling H."/>
            <person name="Edwards K."/>
            <person name="Eickbush T."/>
            <person name="Evans J.D."/>
            <person name="Filipski A."/>
            <person name="Findeiss S."/>
            <person name="Freyhult E."/>
            <person name="Fulton L."/>
            <person name="Fulton R."/>
            <person name="Garcia A.C."/>
            <person name="Gardiner A."/>
            <person name="Garfield D.A."/>
            <person name="Garvin B.E."/>
            <person name="Gibson G."/>
            <person name="Gilbert D."/>
            <person name="Gnerre S."/>
            <person name="Godfrey J."/>
            <person name="Good R."/>
            <person name="Gotea V."/>
            <person name="Gravely B."/>
            <person name="Greenberg A.J."/>
            <person name="Griffiths-Jones S."/>
            <person name="Gross S."/>
            <person name="Guigo R."/>
            <person name="Gustafson E.A."/>
            <person name="Haerty W."/>
            <person name="Hahn M.W."/>
            <person name="Halligan D.L."/>
            <person name="Halpern A.L."/>
            <person name="Halter G.M."/>
            <person name="Han M.V."/>
            <person name="Heger A."/>
            <person name="Hillier L."/>
            <person name="Hinrichs A.S."/>
            <person name="Holmes I."/>
            <person name="Hoskins R.A."/>
            <person name="Hubisz M.J."/>
            <person name="Hultmark D."/>
            <person name="Huntley M.A."/>
            <person name="Jaffe D.B."/>
            <person name="Jagadeeshan S."/>
            <person name="Jeck W.R."/>
            <person name="Johnson J."/>
            <person name="Jones C.D."/>
            <person name="Jordan W.C."/>
            <person name="Karpen G.H."/>
            <person name="Kataoka E."/>
            <person name="Keightley P.D."/>
            <person name="Kheradpour P."/>
            <person name="Kirkness E.F."/>
            <person name="Koerich L.B."/>
            <person name="Kristiansen K."/>
            <person name="Kudrna D."/>
            <person name="Kulathinal R.J."/>
            <person name="Kumar S."/>
            <person name="Kwok R."/>
            <person name="Lander E."/>
            <person name="Langley C.H."/>
            <person name="Lapoint R."/>
            <person name="Lazzaro B.P."/>
            <person name="Lee S.J."/>
            <person name="Levesque L."/>
            <person name="Li R."/>
            <person name="Lin C.F."/>
            <person name="Lin M.F."/>
            <person name="Lindblad-Toh K."/>
            <person name="Llopart A."/>
            <person name="Long M."/>
            <person name="Low L."/>
            <person name="Lozovsky E."/>
            <person name="Lu J."/>
            <person name="Luo M."/>
            <person name="Machado C.A."/>
            <person name="Makalowski W."/>
            <person name="Marzo M."/>
            <person name="Matsuda M."/>
            <person name="Matzkin L."/>
            <person name="McAllister B."/>
            <person name="McBride C.S."/>
            <person name="McKernan B."/>
            <person name="McKernan K."/>
            <person name="Mendez-Lago M."/>
            <person name="Minx P."/>
            <person name="Mollenhauer M.U."/>
            <person name="Montooth K."/>
            <person name="Mount S.M."/>
            <person name="Mu X."/>
            <person name="Myers E."/>
            <person name="Negre B."/>
            <person name="Newfeld S."/>
            <person name="Nielsen R."/>
            <person name="Noor M.A."/>
            <person name="O'Grady P."/>
            <person name="Pachter L."/>
            <person name="Papaceit M."/>
            <person name="Parisi M.J."/>
            <person name="Parisi M."/>
            <person name="Parts L."/>
            <person name="Pedersen J.S."/>
            <person name="Pesole G."/>
            <person name="Phillippy A.M."/>
            <person name="Ponting C.P."/>
            <person name="Pop M."/>
            <person name="Porcelli D."/>
            <person name="Powell J.R."/>
            <person name="Prohaska S."/>
            <person name="Pruitt K."/>
            <person name="Puig M."/>
            <person name="Quesneville H."/>
            <person name="Ram K.R."/>
            <person name="Rand D."/>
            <person name="Rasmussen M.D."/>
            <person name="Reed L.K."/>
            <person name="Reenan R."/>
            <person name="Reily A."/>
            <person name="Remington K.A."/>
            <person name="Rieger T.T."/>
            <person name="Ritchie M.G."/>
            <person name="Robin C."/>
            <person name="Rogers Y.H."/>
            <person name="Rohde C."/>
            <person name="Rozas J."/>
            <person name="Rubenfield M.J."/>
            <person name="Ruiz A."/>
            <person name="Russo S."/>
            <person name="Salzberg S.L."/>
            <person name="Sanchez-Gracia A."/>
            <person name="Saranga D.J."/>
            <person name="Sato H."/>
            <person name="Schaeffer S.W."/>
            <person name="Schatz M.C."/>
            <person name="Schlenke T."/>
            <person name="Schwartz R."/>
            <person name="Segarra C."/>
            <person name="Singh R.S."/>
            <person name="Sirot L."/>
            <person name="Sirota M."/>
            <person name="Sisneros N.B."/>
            <person name="Smith C.D."/>
            <person name="Smith T.F."/>
            <person name="Spieth J."/>
            <person name="Stage D.E."/>
            <person name="Stark A."/>
            <person name="Stephan W."/>
            <person name="Strausberg R.L."/>
            <person name="Strempel S."/>
            <person name="Sturgill D."/>
            <person name="Sutton G."/>
            <person name="Sutton G.G."/>
            <person name="Tao W."/>
            <person name="Teichmann S."/>
            <person name="Tobari Y.N."/>
            <person name="Tomimura Y."/>
            <person name="Tsolas J.M."/>
            <person name="Valente V.L."/>
            <person name="Venter E."/>
            <person name="Venter J.C."/>
            <person name="Vicario S."/>
            <person name="Vieira F.G."/>
            <person name="Vilella A.J."/>
            <person name="Villasante A."/>
            <person name="Walenz B."/>
            <person name="Wang J."/>
            <person name="Wasserman M."/>
            <person name="Watts T."/>
            <person name="Wilson D."/>
            <person name="Wilson R.K."/>
            <person name="Wing R.A."/>
            <person name="Wolfner M.F."/>
            <person name="Wong A."/>
            <person name="Wong G.K."/>
            <person name="Wu C.I."/>
            <person name="Wu G."/>
            <person name="Yamamoto D."/>
            <person name="Yang H.P."/>
            <person name="Yang S.P."/>
            <person name="Yorke J.A."/>
            <person name="Yoshida K."/>
            <person name="Zdobnov E."/>
            <person name="Zhang P."/>
            <person name="Zhang Y."/>
            <person name="Zimin A.V."/>
            <person name="Baldwin J."/>
            <person name="Abdouelleil A."/>
            <person name="Abdulkadir J."/>
            <person name="Abebe A."/>
            <person name="Abera B."/>
            <person name="Abreu J."/>
            <person name="Acer S.C."/>
            <person name="Aftuck L."/>
            <person name="Alexander A."/>
            <person name="An P."/>
            <person name="Anderson E."/>
            <person name="Anderson S."/>
            <person name="Arachi H."/>
            <person name="Azer M."/>
            <person name="Bachantsang P."/>
            <person name="Barry A."/>
            <person name="Bayul T."/>
            <person name="Berlin A."/>
            <person name="Bessette D."/>
            <person name="Bloom T."/>
            <person name="Blye J."/>
            <person name="Boguslavskiy L."/>
            <person name="Bonnet C."/>
            <person name="Boukhgalter B."/>
            <person name="Bourzgui I."/>
            <person name="Brown A."/>
            <person name="Cahill P."/>
            <person name="Channer S."/>
            <person name="Cheshatsang Y."/>
            <person name="Chuda L."/>
            <person name="Citroen M."/>
            <person name="Collymore A."/>
            <person name="Cooke P."/>
            <person name="Costello M."/>
            <person name="D'Aco K."/>
            <person name="Daza R."/>
            <person name="De Haan G."/>
            <person name="DeGray S."/>
            <person name="DeMaso C."/>
            <person name="Dhargay N."/>
            <person name="Dooley K."/>
            <person name="Dooley E."/>
            <person name="Doricent M."/>
            <person name="Dorje P."/>
            <person name="Dorjee K."/>
            <person name="Dupes A."/>
            <person name="Elong R."/>
            <person name="Falk J."/>
            <person name="Farina A."/>
            <person name="Faro S."/>
            <person name="Ferguson D."/>
            <person name="Fisher S."/>
            <person name="Foley C.D."/>
            <person name="Franke A."/>
            <person name="Friedrich D."/>
            <person name="Gadbois L."/>
            <person name="Gearin G."/>
            <person name="Gearin C.R."/>
            <person name="Giannoukos G."/>
            <person name="Goode T."/>
            <person name="Graham J."/>
            <person name="Grandbois E."/>
            <person name="Grewal S."/>
            <person name="Gyaltsen K."/>
            <person name="Hafez N."/>
            <person name="Hagos B."/>
            <person name="Hall J."/>
            <person name="Henson C."/>
            <person name="Hollinger A."/>
            <person name="Honan T."/>
            <person name="Huard M.D."/>
            <person name="Hughes L."/>
            <person name="Hurhula B."/>
            <person name="Husby M.E."/>
            <person name="Kamat A."/>
            <person name="Kanga B."/>
            <person name="Kashin S."/>
            <person name="Khazanovich D."/>
            <person name="Kisner P."/>
            <person name="Lance K."/>
            <person name="Lara M."/>
            <person name="Lee W."/>
            <person name="Lennon N."/>
            <person name="Letendre F."/>
            <person name="LeVine R."/>
            <person name="Lipovsky A."/>
            <person name="Liu X."/>
            <person name="Liu J."/>
            <person name="Liu S."/>
            <person name="Lokyitsang T."/>
            <person name="Lokyitsang Y."/>
            <person name="Lubonja R."/>
            <person name="Lui A."/>
            <person name="MacDonald P."/>
            <person name="Magnisalis V."/>
            <person name="Maru K."/>
            <person name="Matthews C."/>
            <person name="McCusker W."/>
            <person name="McDonough S."/>
            <person name="Mehta T."/>
            <person name="Meldrim J."/>
            <person name="Meneus L."/>
            <person name="Mihai O."/>
            <person name="Mihalev A."/>
            <person name="Mihova T."/>
            <person name="Mittelman R."/>
            <person name="Mlenga V."/>
            <person name="Montmayeur A."/>
            <person name="Mulrain L."/>
            <person name="Navidi A."/>
            <person name="Naylor J."/>
            <person name="Negash T."/>
            <person name="Nguyen T."/>
            <person name="Nguyen N."/>
            <person name="Nicol R."/>
            <person name="Norbu C."/>
            <person name="Norbu N."/>
            <person name="Novod N."/>
            <person name="O'Neill B."/>
            <person name="Osman S."/>
            <person name="Markiewicz E."/>
            <person name="Oyono O.L."/>
            <person name="Patti C."/>
            <person name="Phunkhang P."/>
            <person name="Pierre F."/>
            <person name="Priest M."/>
            <person name="Raghuraman S."/>
            <person name="Rege F."/>
            <person name="Reyes R."/>
            <person name="Rise C."/>
            <person name="Rogov P."/>
            <person name="Ross K."/>
            <person name="Ryan E."/>
            <person name="Settipalli S."/>
            <person name="Shea T."/>
            <person name="Sherpa N."/>
            <person name="Shi L."/>
            <person name="Shih D."/>
            <person name="Sparrow T."/>
            <person name="Spaulding J."/>
            <person name="Stalker J."/>
            <person name="Stange-Thomann N."/>
            <person name="Stavropoulos S."/>
            <person name="Stone C."/>
            <person name="Strader C."/>
            <person name="Tesfaye S."/>
            <person name="Thomson T."/>
            <person name="Thoulutsang Y."/>
            <person name="Thoulutsang D."/>
            <person name="Topham K."/>
            <person name="Topping I."/>
            <person name="Tsamla T."/>
            <person name="Vassiliev H."/>
            <person name="Vo A."/>
            <person name="Wangchuk T."/>
            <person name="Wangdi T."/>
            <person name="Weiand M."/>
            <person name="Wilkinson J."/>
            <person name="Wilson A."/>
            <person name="Yadav S."/>
            <person name="Young G."/>
            <person name="Yu Q."/>
            <person name="Zembek L."/>
            <person name="Zhong D."/>
            <person name="Zimmer A."/>
            <person name="Zwirko Z."/>
            <person name="Jaffe D.B."/>
            <person name="Alvarez P."/>
            <person name="Brockman W."/>
            <person name="Butler J."/>
            <person name="Chin C."/>
            <person name="Gnerre S."/>
            <person name="Grabherr M."/>
            <person name="Kleber M."/>
            <person name="Mauceli E."/>
            <person name="MacCallum I."/>
        </authorList>
    </citation>
    <scope>NUCLEOTIDE SEQUENCE [LARGE SCALE GENOMIC DNA]</scope>
    <source>
        <strain evidence="3">MSH-3 / Tucson 14011-0111.49</strain>
    </source>
</reference>
<evidence type="ECO:0000313" key="3">
    <source>
        <dbReference type="Proteomes" id="UP000008744"/>
    </source>
</evidence>
<gene>
    <name evidence="2" type="primary">Dper\GL18829</name>
    <name evidence="2" type="ORF">Dper_GL18829</name>
</gene>
<sequence>MNQRTIDSNASLIINEEVSQKDKRTPREMGGEMSSQAYLEDLKWPTKNLSKQQQQKPSILDQTQAQERMCANRSGCGMSRSYHPGDYLAQQPHQSQKYKKNLNQSPANKQQTSRDPQQQQPQHLCVEQRSQTPPMPSQYLQTSYPKLPQEQAQRYDSPKKKCSIRASSKGMKVRFLRPPRRNVSFLTENPKPSNEGSSNTDEENLADKRDERDKNTSNKYLEFLPLHYSHQQQHPHEQYRTALNQNSPQRNQSQKKAPISKTEDVLSPCPHILSKNTDVTDFHQYIKELDKNASCKYKEYAPKLGQSPAHLHKHKQEHYQKNSTSRQKVERQQLYPIHLQQQSYPNPCENTCEKPSQRNQSKMQSLRNIPIVDSFIQYGLDRKNVGELQSVSTLYKSMEYVPRKVSLQNPTQRTYQDLTKEKTQKSDRQASQHSHRTSKLKAQKNPQQKDPNQQIADFPPFSRFGDTPEDDSEKCNFGVDKKARNKFMECYGKGFPKHKPKHRQSGAGHGVFSMASSSSVSTSISAKSGDELRAIIWDELQLQSVRGDQTSSPRYKDLEEKVSTRSDLNPPRDLTHPCSNVSKFQDMKETMSKHIGSLSNLAIAVHAPTTDSFKSSTTDQMPQIECSMSVADLVRYKVITPMIMKIHKRYMTHMQNEMHLLKYLETVPRLVGQIYKDNITMEQRKL</sequence>
<feature type="region of interest" description="Disordered" evidence="1">
    <location>
        <begin position="1"/>
        <end position="215"/>
    </location>
</feature>
<feature type="compositionally biased region" description="Polar residues" evidence="1">
    <location>
        <begin position="1"/>
        <end position="12"/>
    </location>
</feature>
<dbReference type="SMR" id="B4G8I6"/>
<dbReference type="AlphaFoldDB" id="B4G8I6"/>